<dbReference type="AlphaFoldDB" id="S0FZ70"/>
<keyword evidence="4" id="KW-1185">Reference proteome</keyword>
<name>S0FZ70_9BACT</name>
<protein>
    <submittedName>
        <fullName evidence="3">Putative FmdB family regulatory protein</fullName>
    </submittedName>
</protein>
<dbReference type="PANTHER" id="PTHR34404:SF2">
    <property type="entry name" value="CONSERVED SERINE RICH PROTEIN"/>
    <property type="match status" value="1"/>
</dbReference>
<dbReference type="Proteomes" id="UP000014216">
    <property type="component" value="Unassembled WGS sequence"/>
</dbReference>
<dbReference type="InterPro" id="IPR013429">
    <property type="entry name" value="Regulatory_FmdB_Zinc_ribbon"/>
</dbReference>
<gene>
    <name evidence="3" type="ORF">Dpo_2c01170</name>
</gene>
<evidence type="ECO:0000259" key="2">
    <source>
        <dbReference type="SMART" id="SM00834"/>
    </source>
</evidence>
<comment type="caution">
    <text evidence="3">The sequence shown here is derived from an EMBL/GenBank/DDBJ whole genome shotgun (WGS) entry which is preliminary data.</text>
</comment>
<organism evidence="3 4">
    <name type="scientific">Desulfotignum phosphitoxidans DSM 13687</name>
    <dbReference type="NCBI Taxonomy" id="1286635"/>
    <lineage>
        <taxon>Bacteria</taxon>
        <taxon>Pseudomonadati</taxon>
        <taxon>Thermodesulfobacteriota</taxon>
        <taxon>Desulfobacteria</taxon>
        <taxon>Desulfobacterales</taxon>
        <taxon>Desulfobacteraceae</taxon>
        <taxon>Desulfotignum</taxon>
    </lineage>
</organism>
<proteinExistence type="predicted"/>
<dbReference type="PANTHER" id="PTHR34404">
    <property type="entry name" value="REGULATORY PROTEIN, FMDB FAMILY"/>
    <property type="match status" value="1"/>
</dbReference>
<evidence type="ECO:0000313" key="3">
    <source>
        <dbReference type="EMBL" id="EMS80428.1"/>
    </source>
</evidence>
<reference evidence="3 4" key="1">
    <citation type="journal article" date="2013" name="Genome Announc.">
        <title>Draft Genome Sequence of Desulfotignum phosphitoxidans DSM 13687 Strain FiPS-3.</title>
        <authorList>
            <person name="Poehlein A."/>
            <person name="Daniel R."/>
            <person name="Simeonova D.D."/>
        </authorList>
    </citation>
    <scope>NUCLEOTIDE SEQUENCE [LARGE SCALE GENOMIC DNA]</scope>
    <source>
        <strain evidence="3 4">DSM 13687</strain>
    </source>
</reference>
<feature type="compositionally biased region" description="Basic and acidic residues" evidence="1">
    <location>
        <begin position="62"/>
        <end position="71"/>
    </location>
</feature>
<dbReference type="OrthoDB" id="9813321at2"/>
<dbReference type="SMART" id="SM00834">
    <property type="entry name" value="CxxC_CXXC_SSSS"/>
    <property type="match status" value="1"/>
</dbReference>
<dbReference type="NCBIfam" id="TIGR02605">
    <property type="entry name" value="CxxC_CxxC_SSSS"/>
    <property type="match status" value="1"/>
</dbReference>
<dbReference type="Pfam" id="PF09723">
    <property type="entry name" value="Zn_ribbon_8"/>
    <property type="match status" value="1"/>
</dbReference>
<evidence type="ECO:0000256" key="1">
    <source>
        <dbReference type="SAM" id="MobiDB-lite"/>
    </source>
</evidence>
<accession>S0FZ70</accession>
<sequence>MPVYEYQCSACKHIEEAFQKISDAPLTVCPKCHGPLSKIISHSSFHLKGSGWYVTDYGGTKTRAENPDKPPAEPTKSTCAASSEPSKKQDDK</sequence>
<evidence type="ECO:0000313" key="4">
    <source>
        <dbReference type="Proteomes" id="UP000014216"/>
    </source>
</evidence>
<feature type="compositionally biased region" description="Polar residues" evidence="1">
    <location>
        <begin position="75"/>
        <end position="84"/>
    </location>
</feature>
<feature type="domain" description="Putative regulatory protein FmdB zinc ribbon" evidence="2">
    <location>
        <begin position="1"/>
        <end position="41"/>
    </location>
</feature>
<dbReference type="RefSeq" id="WP_006964669.1">
    <property type="nucleotide sequence ID" value="NZ_APJX01000002.1"/>
</dbReference>
<dbReference type="EMBL" id="APJX01000002">
    <property type="protein sequence ID" value="EMS80428.1"/>
    <property type="molecule type" value="Genomic_DNA"/>
</dbReference>
<feature type="region of interest" description="Disordered" evidence="1">
    <location>
        <begin position="58"/>
        <end position="92"/>
    </location>
</feature>